<dbReference type="InterPro" id="IPR016130">
    <property type="entry name" value="Tyr_Pase_AS"/>
</dbReference>
<dbReference type="InterPro" id="IPR029021">
    <property type="entry name" value="Prot-tyrosine_phosphatase-like"/>
</dbReference>
<keyword evidence="3" id="KW-0732">Signal</keyword>
<dbReference type="InterPro" id="IPR050348">
    <property type="entry name" value="Protein-Tyr_Phosphatase"/>
</dbReference>
<keyword evidence="15" id="KW-1185">Reference proteome</keyword>
<evidence type="ECO:0000259" key="10">
    <source>
        <dbReference type="PROSITE" id="PS50026"/>
    </source>
</evidence>
<evidence type="ECO:0000313" key="14">
    <source>
        <dbReference type="EMBL" id="KAJ8040188.1"/>
    </source>
</evidence>
<dbReference type="OrthoDB" id="6058203at2759"/>
<feature type="domain" description="Fibronectin type-III" evidence="13">
    <location>
        <begin position="522"/>
        <end position="623"/>
    </location>
</feature>
<feature type="domain" description="Fibronectin type-III" evidence="13">
    <location>
        <begin position="628"/>
        <end position="729"/>
    </location>
</feature>
<keyword evidence="4" id="KW-0378">Hydrolase</keyword>
<dbReference type="EMBL" id="JAIZAY010000006">
    <property type="protein sequence ID" value="KAJ8040188.1"/>
    <property type="molecule type" value="Genomic_DNA"/>
</dbReference>
<dbReference type="Gene3D" id="2.170.300.10">
    <property type="entry name" value="Tie2 ligand-binding domain superfamily"/>
    <property type="match status" value="1"/>
</dbReference>
<dbReference type="PANTHER" id="PTHR19134">
    <property type="entry name" value="RECEPTOR-TYPE TYROSINE-PROTEIN PHOSPHATASE"/>
    <property type="match status" value="1"/>
</dbReference>
<dbReference type="InterPro" id="IPR003961">
    <property type="entry name" value="FN3_dom"/>
</dbReference>
<feature type="transmembrane region" description="Helical" evidence="9">
    <location>
        <begin position="1154"/>
        <end position="1179"/>
    </location>
</feature>
<feature type="domain" description="Fibronectin type-III" evidence="13">
    <location>
        <begin position="841"/>
        <end position="940"/>
    </location>
</feature>
<evidence type="ECO:0000259" key="13">
    <source>
        <dbReference type="PROSITE" id="PS50853"/>
    </source>
</evidence>
<dbReference type="CDD" id="cd00055">
    <property type="entry name" value="EGF_Lam"/>
    <property type="match status" value="2"/>
</dbReference>
<dbReference type="InterPro" id="IPR002049">
    <property type="entry name" value="LE_dom"/>
</dbReference>
<keyword evidence="8" id="KW-0245">EGF-like domain</keyword>
<evidence type="ECO:0000259" key="12">
    <source>
        <dbReference type="PROSITE" id="PS50056"/>
    </source>
</evidence>
<dbReference type="PANTHER" id="PTHR19134:SF560">
    <property type="entry name" value="PROTEIN-TYROSINE-PHOSPHATASE"/>
    <property type="match status" value="1"/>
</dbReference>
<dbReference type="FunFam" id="2.170.300.10:FF:000003">
    <property type="entry name" value="tyrosine-protein kinase receptor Tie-1 isoform X1"/>
    <property type="match status" value="1"/>
</dbReference>
<dbReference type="Gene3D" id="2.60.40.10">
    <property type="entry name" value="Immunoglobulins"/>
    <property type="match status" value="7"/>
</dbReference>
<dbReference type="SUPFAM" id="SSF52799">
    <property type="entry name" value="(Phosphotyrosine protein) phosphatases II"/>
    <property type="match status" value="2"/>
</dbReference>
<name>A0A9Q1C6F7_HOLLE</name>
<dbReference type="InterPro" id="IPR003595">
    <property type="entry name" value="Tyr_Pase_cat"/>
</dbReference>
<dbReference type="InterPro" id="IPR013783">
    <property type="entry name" value="Ig-like_fold"/>
</dbReference>
<dbReference type="SMART" id="SM00404">
    <property type="entry name" value="PTPc_motif"/>
    <property type="match status" value="2"/>
</dbReference>
<gene>
    <name evidence="14" type="ORF">HOLleu_14415</name>
</gene>
<dbReference type="CDD" id="cd00063">
    <property type="entry name" value="FN3"/>
    <property type="match status" value="6"/>
</dbReference>
<dbReference type="GO" id="GO:0016020">
    <property type="term" value="C:membrane"/>
    <property type="evidence" value="ECO:0007669"/>
    <property type="project" value="UniProtKB-SubCell"/>
</dbReference>
<evidence type="ECO:0000256" key="3">
    <source>
        <dbReference type="ARBA" id="ARBA00022729"/>
    </source>
</evidence>
<feature type="domain" description="Tyrosine-protein phosphatase" evidence="11">
    <location>
        <begin position="1529"/>
        <end position="1782"/>
    </location>
</feature>
<dbReference type="PROSITE" id="PS50026">
    <property type="entry name" value="EGF_3"/>
    <property type="match status" value="1"/>
</dbReference>
<protein>
    <recommendedName>
        <fullName evidence="2">protein-tyrosine-phosphatase</fullName>
        <ecNumber evidence="2">3.1.3.48</ecNumber>
    </recommendedName>
</protein>
<dbReference type="PROSITE" id="PS50055">
    <property type="entry name" value="TYR_PHOSPHATASE_PTP"/>
    <property type="match status" value="2"/>
</dbReference>
<feature type="domain" description="Tyrosine specific protein phosphatases" evidence="12">
    <location>
        <begin position="1700"/>
        <end position="1773"/>
    </location>
</feature>
<dbReference type="CDD" id="cd00047">
    <property type="entry name" value="PTPc"/>
    <property type="match status" value="2"/>
</dbReference>
<dbReference type="InterPro" id="IPR000742">
    <property type="entry name" value="EGF"/>
</dbReference>
<dbReference type="InterPro" id="IPR000387">
    <property type="entry name" value="Tyr_Pase_dom"/>
</dbReference>
<dbReference type="PROSITE" id="PS50056">
    <property type="entry name" value="TYR_PHOSPHATASE_2"/>
    <property type="match status" value="2"/>
</dbReference>
<dbReference type="SMART" id="SM00060">
    <property type="entry name" value="FN3"/>
    <property type="match status" value="6"/>
</dbReference>
<comment type="subcellular location">
    <subcellularLocation>
        <location evidence="1">Membrane</location>
        <topology evidence="1">Single-pass membrane protein</topology>
    </subcellularLocation>
</comment>
<comment type="caution">
    <text evidence="14">The sequence shown here is derived from an EMBL/GenBank/DDBJ whole genome shotgun (WGS) entry which is preliminary data.</text>
</comment>
<evidence type="ECO:0000259" key="11">
    <source>
        <dbReference type="PROSITE" id="PS50055"/>
    </source>
</evidence>
<feature type="domain" description="Fibronectin type-III" evidence="13">
    <location>
        <begin position="730"/>
        <end position="836"/>
    </location>
</feature>
<dbReference type="InterPro" id="IPR036116">
    <property type="entry name" value="FN3_sf"/>
</dbReference>
<evidence type="ECO:0000256" key="4">
    <source>
        <dbReference type="ARBA" id="ARBA00022801"/>
    </source>
</evidence>
<evidence type="ECO:0000256" key="1">
    <source>
        <dbReference type="ARBA" id="ARBA00004167"/>
    </source>
</evidence>
<dbReference type="GO" id="GO:0004725">
    <property type="term" value="F:protein tyrosine phosphatase activity"/>
    <property type="evidence" value="ECO:0007669"/>
    <property type="project" value="UniProtKB-EC"/>
</dbReference>
<dbReference type="SMART" id="SM00194">
    <property type="entry name" value="PTPc"/>
    <property type="match status" value="2"/>
</dbReference>
<dbReference type="InterPro" id="IPR000242">
    <property type="entry name" value="PTP_cat"/>
</dbReference>
<keyword evidence="9" id="KW-1133">Transmembrane helix</keyword>
<keyword evidence="14" id="KW-0675">Receptor</keyword>
<keyword evidence="5" id="KW-0904">Protein phosphatase</keyword>
<dbReference type="EC" id="3.1.3.48" evidence="2"/>
<dbReference type="Proteomes" id="UP001152320">
    <property type="component" value="Chromosome 6"/>
</dbReference>
<evidence type="ECO:0000256" key="7">
    <source>
        <dbReference type="ARBA" id="ARBA00051722"/>
    </source>
</evidence>
<dbReference type="PRINTS" id="PR00700">
    <property type="entry name" value="PRTYPHPHTASE"/>
</dbReference>
<comment type="catalytic activity">
    <reaction evidence="7">
        <text>O-phospho-L-tyrosyl-[protein] + H2O = L-tyrosyl-[protein] + phosphate</text>
        <dbReference type="Rhea" id="RHEA:10684"/>
        <dbReference type="Rhea" id="RHEA-COMP:10136"/>
        <dbReference type="Rhea" id="RHEA-COMP:20101"/>
        <dbReference type="ChEBI" id="CHEBI:15377"/>
        <dbReference type="ChEBI" id="CHEBI:43474"/>
        <dbReference type="ChEBI" id="CHEBI:46858"/>
        <dbReference type="ChEBI" id="CHEBI:61978"/>
        <dbReference type="EC" id="3.1.3.48"/>
    </reaction>
</comment>
<organism evidence="14 15">
    <name type="scientific">Holothuria leucospilota</name>
    <name type="common">Black long sea cucumber</name>
    <name type="synonym">Mertensiothuria leucospilota</name>
    <dbReference type="NCBI Taxonomy" id="206669"/>
    <lineage>
        <taxon>Eukaryota</taxon>
        <taxon>Metazoa</taxon>
        <taxon>Echinodermata</taxon>
        <taxon>Eleutherozoa</taxon>
        <taxon>Echinozoa</taxon>
        <taxon>Holothuroidea</taxon>
        <taxon>Aspidochirotacea</taxon>
        <taxon>Aspidochirotida</taxon>
        <taxon>Holothuriidae</taxon>
        <taxon>Holothuria</taxon>
    </lineage>
</organism>
<feature type="domain" description="Fibronectin type-III" evidence="13">
    <location>
        <begin position="1052"/>
        <end position="1152"/>
    </location>
</feature>
<evidence type="ECO:0000256" key="9">
    <source>
        <dbReference type="SAM" id="Phobius"/>
    </source>
</evidence>
<evidence type="ECO:0000313" key="15">
    <source>
        <dbReference type="Proteomes" id="UP001152320"/>
    </source>
</evidence>
<feature type="disulfide bond" evidence="8">
    <location>
        <begin position="265"/>
        <end position="274"/>
    </location>
</feature>
<feature type="domain" description="Tyrosine-protein phosphatase" evidence="11">
    <location>
        <begin position="1249"/>
        <end position="1504"/>
    </location>
</feature>
<sequence length="1791" mass="201220">MRGKMVCKFYILVMSMAFSFFWCYGQVTEQVRMTMLSLNHFKSEQNNHFQCRLSFPDNDPNSITVESLRIGWTRNTAAENQDPPPVVYTTGSRRYHKVNMINNGNDDAFGVFGCKATKDGRKETIVSTTRMRSDADIVPSNTLFTQTVSVGDTNVNISMINVTDDVPVESFRWRHNTTLWNGSMPGIDPNFGVNTFTIDEPIEMHHAGIYECHREGDRALAKHGLHLLIVRACPDATWGPPDCLGVCDSCYNGGVCDENTGKCVCPPGFRGENCSDACDGNRFGFDCEQRCTYRGDPKHQCSGILFCLVHPFGCRCNTGFKGLKCDEECDENTFGASCLQSCHCSSDECNQYTGACNGIDTSCDPGWTGDFCQECEDGYFGQTCDQECHCSPDKCNRESGLCQSGGCLPEWADLFPPYSCQTGLVSATSTRVNALFPVPVNCTAIIGPGGDLTTVDFVLSRHPNNLDPGKIGSSGSYLAGHTVTKLFKVDGVNQNLTLYCQLRTSTDGRVAVLTVNVGVYDLPQLLTAPLESSTNDTSVTITWLAWEEGKDVGDSPVIGYFPYYKGTGDWTKGGDGSLVENLKFIFNNLESDTDYLFGVAAVREGEGGEGLRGPSLQVTTHCAAPTDGPQNVDANFAGNKQQLVELSWEHPSSDDIGCRSGVVKFYIYYSTTSASSNDERFKEVNNPAATSYIIDNLDIGEEYFFEMTLTTEGGESSRSKRIQYLVPVLPELSLSPNITETSSTTISIAWEAWNETRNNGTPPVISYTLYYKLSQHNNWEEAGTYDHIDGQNKYYARVDNLHPDTLYDFSVAAVRIGAGGEGPMSPTLAKRKTKCDVPNVSPTKVTATYTGDDQQLANVTWQMHQDTELACSTGVDYYTIYTFRQGLEIIHGVEDPDARWSLVEGLPPGETYNFKVTLTTSGGESQLNDTNNGANLLLPELPRLSASPYLINRNSTTIRIGWAAWDEALNTGTPPVVSYNLYHKLSSDLEWQNGGYYDVIEGQDEYNATVKDLNPDTLYHISVAAVREGPEGEGKRGPLYEERTVCDVPLDGPQDLVTNVAEKREIVEISWKLPSDDRIRCSNGVLQFNIYYSSTSLTSKEEIKLLVTDSSVRSYKVVNLEVGEEYIFEMTLITEGGESSRSEYVQHLVPGRNVGAIVGSTMASSLFLVLVIVMVVLWLRRDRIKRGKNRKEEPTEGTINNAYSIESLESPTTSKTLPEDEDEAVYANVERPAPILLDDLENYIKTTALEQQFLMFKNESQFLSDVGAKEENKRKNRFKNMIAYDHSRVVLPEQDEDPNSDYYNANYIKNLKGDIGFIASQGPNKASVEDFWRMVWMEKVVNIVMLTNLVEQGKDRCIRYWPNSVGETTVFGAVKVKWQSSYQYANFDVRDYEIIIEKKTHRVRNWHFKTWPDKDIPDQPSPLIEFARRVKTQQKDETVPLIVHCSAGVGRTGTFIALYSLMDAVETSEKLDVYGFVEQMREDRINMVQTPRQYKFLHECLFEVYLTGDTAIPINKLTTFDVKNQGEKLCREFQLLAKFNQMSRNAPSDVTNESEKSRFSDLLPVEKKRPYLQSPAKNSSSNYINACSVKSYRKESSFIATQSPLPSTVEDFWRLVFDWKCPLIVMLNQLDENDRTVCKYWPDTGSSQYGHITVDLKEEQKDNQYISRLFEVDHAHMKKPILVQHLQLTSWDENNLWDIYSFIKEMEKLQDDFKMVEPTVVHCINGVGRTGVIIAVISEMERIEAEEKVDVFTTVRQMRASNHNLIQTEEEYTLCYQLLNLSSPEATYANI</sequence>
<feature type="domain" description="Tyrosine specific protein phosphatases" evidence="12">
    <location>
        <begin position="1424"/>
        <end position="1495"/>
    </location>
</feature>
<dbReference type="FunFam" id="3.90.190.10:FF:000102">
    <property type="entry name" value="Receptor-type tyrosine-protein phosphatase"/>
    <property type="match status" value="2"/>
</dbReference>
<dbReference type="Gene3D" id="3.90.190.10">
    <property type="entry name" value="Protein tyrosine phosphatase superfamily"/>
    <property type="match status" value="2"/>
</dbReference>
<accession>A0A9Q1C6F7</accession>
<feature type="domain" description="EGF-like" evidence="10">
    <location>
        <begin position="244"/>
        <end position="275"/>
    </location>
</feature>
<feature type="domain" description="Fibronectin type-III" evidence="13">
    <location>
        <begin position="944"/>
        <end position="1051"/>
    </location>
</feature>
<evidence type="ECO:0000256" key="2">
    <source>
        <dbReference type="ARBA" id="ARBA00013064"/>
    </source>
</evidence>
<dbReference type="PROSITE" id="PS00022">
    <property type="entry name" value="EGF_1"/>
    <property type="match status" value="1"/>
</dbReference>
<evidence type="ECO:0000256" key="6">
    <source>
        <dbReference type="ARBA" id="ARBA00023136"/>
    </source>
</evidence>
<dbReference type="SUPFAM" id="SSF49265">
    <property type="entry name" value="Fibronectin type III"/>
    <property type="match status" value="3"/>
</dbReference>
<evidence type="ECO:0000256" key="8">
    <source>
        <dbReference type="PROSITE-ProRule" id="PRU00076"/>
    </source>
</evidence>
<keyword evidence="9" id="KW-0812">Transmembrane</keyword>
<dbReference type="PROSITE" id="PS00383">
    <property type="entry name" value="TYR_PHOSPHATASE_1"/>
    <property type="match status" value="2"/>
</dbReference>
<keyword evidence="6 9" id="KW-0472">Membrane</keyword>
<dbReference type="Pfam" id="PF00041">
    <property type="entry name" value="fn3"/>
    <property type="match status" value="1"/>
</dbReference>
<reference evidence="14" key="1">
    <citation type="submission" date="2021-10" db="EMBL/GenBank/DDBJ databases">
        <title>Tropical sea cucumber genome reveals ecological adaptation and Cuvierian tubules defense mechanism.</title>
        <authorList>
            <person name="Chen T."/>
        </authorList>
    </citation>
    <scope>NUCLEOTIDE SEQUENCE</scope>
    <source>
        <strain evidence="14">Nanhai2018</strain>
        <tissue evidence="14">Muscle</tissue>
    </source>
</reference>
<dbReference type="Pfam" id="PF00102">
    <property type="entry name" value="Y_phosphatase"/>
    <property type="match status" value="2"/>
</dbReference>
<proteinExistence type="predicted"/>
<evidence type="ECO:0000256" key="5">
    <source>
        <dbReference type="ARBA" id="ARBA00022912"/>
    </source>
</evidence>
<keyword evidence="8" id="KW-1015">Disulfide bond</keyword>
<dbReference type="PROSITE" id="PS50853">
    <property type="entry name" value="FN3"/>
    <property type="match status" value="6"/>
</dbReference>
<comment type="caution">
    <text evidence="8">Lacks conserved residue(s) required for the propagation of feature annotation.</text>
</comment>